<keyword evidence="1" id="KW-1133">Transmembrane helix</keyword>
<keyword evidence="1" id="KW-0812">Transmembrane</keyword>
<evidence type="ECO:0000313" key="3">
    <source>
        <dbReference type="Proteomes" id="UP000075903"/>
    </source>
</evidence>
<protein>
    <submittedName>
        <fullName evidence="2">Uncharacterized protein</fullName>
    </submittedName>
</protein>
<feature type="transmembrane region" description="Helical" evidence="1">
    <location>
        <begin position="143"/>
        <end position="164"/>
    </location>
</feature>
<name>A0A182V1Z4_ANOME</name>
<sequence length="185" mass="18482">MDSCRTVIIGDDRAGTPLTSYFSPARRSQVSTFRQKGEIDGSIGVRVNWYRYTTSFSKFALWTVGFISFSFLAGAAAASELVAPSPPSPLAAGAASAFSSGFLSAAVSPPPAAAAAAASAGLSAAAGAAAAAAAAASTAGASTFFSSSPATTGLFSVSVAIFALSRLEPPHQRKSPPTLLLLPSS</sequence>
<reference evidence="2" key="1">
    <citation type="submission" date="2020-05" db="UniProtKB">
        <authorList>
            <consortium name="EnsemblMetazoa"/>
        </authorList>
    </citation>
    <scope>IDENTIFICATION</scope>
    <source>
        <strain evidence="2">MAF</strain>
    </source>
</reference>
<keyword evidence="1" id="KW-0472">Membrane</keyword>
<evidence type="ECO:0000313" key="2">
    <source>
        <dbReference type="EnsemblMetazoa" id="AMEM007513-PA"/>
    </source>
</evidence>
<dbReference type="Proteomes" id="UP000075903">
    <property type="component" value="Unassembled WGS sequence"/>
</dbReference>
<dbReference type="EnsemblMetazoa" id="AMEM007513-RA">
    <property type="protein sequence ID" value="AMEM007513-PA"/>
    <property type="gene ID" value="AMEM007513"/>
</dbReference>
<dbReference type="AlphaFoldDB" id="A0A182V1Z4"/>
<keyword evidence="3" id="KW-1185">Reference proteome</keyword>
<feature type="transmembrane region" description="Helical" evidence="1">
    <location>
        <begin position="59"/>
        <end position="78"/>
    </location>
</feature>
<proteinExistence type="predicted"/>
<accession>A0A182V1Z4</accession>
<organism evidence="2 3">
    <name type="scientific">Anopheles merus</name>
    <name type="common">Mosquito</name>
    <dbReference type="NCBI Taxonomy" id="30066"/>
    <lineage>
        <taxon>Eukaryota</taxon>
        <taxon>Metazoa</taxon>
        <taxon>Ecdysozoa</taxon>
        <taxon>Arthropoda</taxon>
        <taxon>Hexapoda</taxon>
        <taxon>Insecta</taxon>
        <taxon>Pterygota</taxon>
        <taxon>Neoptera</taxon>
        <taxon>Endopterygota</taxon>
        <taxon>Diptera</taxon>
        <taxon>Nematocera</taxon>
        <taxon>Culicoidea</taxon>
        <taxon>Culicidae</taxon>
        <taxon>Anophelinae</taxon>
        <taxon>Anopheles</taxon>
    </lineage>
</organism>
<evidence type="ECO:0000256" key="1">
    <source>
        <dbReference type="SAM" id="Phobius"/>
    </source>
</evidence>
<feature type="transmembrane region" description="Helical" evidence="1">
    <location>
        <begin position="114"/>
        <end position="137"/>
    </location>
</feature>
<dbReference type="VEuPathDB" id="VectorBase:AMEM007513"/>